<organism evidence="4 5">
    <name type="scientific">Polytolypa hystricis (strain UAMH7299)</name>
    <dbReference type="NCBI Taxonomy" id="1447883"/>
    <lineage>
        <taxon>Eukaryota</taxon>
        <taxon>Fungi</taxon>
        <taxon>Dikarya</taxon>
        <taxon>Ascomycota</taxon>
        <taxon>Pezizomycotina</taxon>
        <taxon>Eurotiomycetes</taxon>
        <taxon>Eurotiomycetidae</taxon>
        <taxon>Onygenales</taxon>
        <taxon>Onygenales incertae sedis</taxon>
        <taxon>Polytolypa</taxon>
    </lineage>
</organism>
<dbReference type="InterPro" id="IPR013154">
    <property type="entry name" value="ADH-like_N"/>
</dbReference>
<dbReference type="AlphaFoldDB" id="A0A2B7YVQ8"/>
<evidence type="ECO:0000313" key="4">
    <source>
        <dbReference type="EMBL" id="PGH28174.1"/>
    </source>
</evidence>
<dbReference type="PANTHER" id="PTHR45348">
    <property type="entry name" value="HYPOTHETICAL OXIDOREDUCTASE (EUROFUNG)"/>
    <property type="match status" value="1"/>
</dbReference>
<gene>
    <name evidence="4" type="ORF">AJ80_00064</name>
</gene>
<dbReference type="InterPro" id="IPR020843">
    <property type="entry name" value="ER"/>
</dbReference>
<dbReference type="InterPro" id="IPR047122">
    <property type="entry name" value="Trans-enoyl_RdTase-like"/>
</dbReference>
<dbReference type="PANTHER" id="PTHR45348:SF2">
    <property type="entry name" value="ZINC-TYPE ALCOHOL DEHYDROGENASE-LIKE PROTEIN C2E1P3.01"/>
    <property type="match status" value="1"/>
</dbReference>
<dbReference type="Gene3D" id="3.40.50.720">
    <property type="entry name" value="NAD(P)-binding Rossmann-like Domain"/>
    <property type="match status" value="1"/>
</dbReference>
<dbReference type="SMART" id="SM00829">
    <property type="entry name" value="PKS_ER"/>
    <property type="match status" value="1"/>
</dbReference>
<evidence type="ECO:0000256" key="2">
    <source>
        <dbReference type="ARBA" id="ARBA00023002"/>
    </source>
</evidence>
<dbReference type="CDD" id="cd08249">
    <property type="entry name" value="enoyl_reductase_like"/>
    <property type="match status" value="1"/>
</dbReference>
<dbReference type="SUPFAM" id="SSF51735">
    <property type="entry name" value="NAD(P)-binding Rossmann-fold domains"/>
    <property type="match status" value="1"/>
</dbReference>
<comment type="similarity">
    <text evidence="1">Belongs to the zinc-containing alcohol dehydrogenase family.</text>
</comment>
<dbReference type="OrthoDB" id="48317at2759"/>
<evidence type="ECO:0000259" key="3">
    <source>
        <dbReference type="SMART" id="SM00829"/>
    </source>
</evidence>
<dbReference type="Gene3D" id="3.90.180.10">
    <property type="entry name" value="Medium-chain alcohol dehydrogenases, catalytic domain"/>
    <property type="match status" value="1"/>
</dbReference>
<name>A0A2B7YVQ8_POLH7</name>
<comment type="caution">
    <text evidence="4">The sequence shown here is derived from an EMBL/GenBank/DDBJ whole genome shotgun (WGS) entry which is preliminary data.</text>
</comment>
<dbReference type="Proteomes" id="UP000224634">
    <property type="component" value="Unassembled WGS sequence"/>
</dbReference>
<dbReference type="InterPro" id="IPR013149">
    <property type="entry name" value="ADH-like_C"/>
</dbReference>
<reference evidence="4 5" key="1">
    <citation type="submission" date="2017-10" db="EMBL/GenBank/DDBJ databases">
        <title>Comparative genomics in systemic dimorphic fungi from Ajellomycetaceae.</title>
        <authorList>
            <person name="Munoz J.F."/>
            <person name="Mcewen J.G."/>
            <person name="Clay O.K."/>
            <person name="Cuomo C.A."/>
        </authorList>
    </citation>
    <scope>NUCLEOTIDE SEQUENCE [LARGE SCALE GENOMIC DNA]</scope>
    <source>
        <strain evidence="4 5">UAMH7299</strain>
    </source>
</reference>
<protein>
    <recommendedName>
        <fullName evidence="3">Enoyl reductase (ER) domain-containing protein</fullName>
    </recommendedName>
</protein>
<dbReference type="Pfam" id="PF00107">
    <property type="entry name" value="ADH_zinc_N"/>
    <property type="match status" value="1"/>
</dbReference>
<accession>A0A2B7YVQ8</accession>
<dbReference type="InterPro" id="IPR011032">
    <property type="entry name" value="GroES-like_sf"/>
</dbReference>
<proteinExistence type="inferred from homology"/>
<keyword evidence="5" id="KW-1185">Reference proteome</keyword>
<dbReference type="STRING" id="1447883.A0A2B7YVQ8"/>
<evidence type="ECO:0000256" key="1">
    <source>
        <dbReference type="ARBA" id="ARBA00008072"/>
    </source>
</evidence>
<dbReference type="SUPFAM" id="SSF50129">
    <property type="entry name" value="GroES-like"/>
    <property type="match status" value="1"/>
</dbReference>
<dbReference type="Pfam" id="PF08240">
    <property type="entry name" value="ADH_N"/>
    <property type="match status" value="1"/>
</dbReference>
<evidence type="ECO:0000313" key="5">
    <source>
        <dbReference type="Proteomes" id="UP000224634"/>
    </source>
</evidence>
<dbReference type="InterPro" id="IPR036291">
    <property type="entry name" value="NAD(P)-bd_dom_sf"/>
</dbReference>
<feature type="domain" description="Enoyl reductase (ER)" evidence="3">
    <location>
        <begin position="13"/>
        <end position="337"/>
    </location>
</feature>
<keyword evidence="2" id="KW-0560">Oxidoreductase</keyword>
<sequence>MESNTAAWITAAKAYPFEIKPAPLGIPREDQILVKNHAIAINPIDSKIQELALFPLPYPTILGQDVAGEVVAVGPHVTRFKKGDRVIGNAAGFATGRDEEKAFQAFTILWTNLTCEIPDSMPFEKAVVLPLGVTTAAAGLFQTDFLNLRLPTVHVQKSTGKTLLVWGGASSVGSNSIQLAVAAGYEVITTASLKNFASVKKIGASHVFDYNRGTVVSDLVSAAKGKTIVGVLDAIGGAAWAPSIEFIQQSTGVKLIATVTGGFPDPPEGVRMKHIFAPAIKDNHVGKAIFEGFLPEALRARMFDPAPEPLIAGEGLESVQSAVDIQRKGTSAQKVVVLLWGTI</sequence>
<dbReference type="EMBL" id="PDNA01000001">
    <property type="protein sequence ID" value="PGH28174.1"/>
    <property type="molecule type" value="Genomic_DNA"/>
</dbReference>
<dbReference type="GO" id="GO:0016651">
    <property type="term" value="F:oxidoreductase activity, acting on NAD(P)H"/>
    <property type="evidence" value="ECO:0007669"/>
    <property type="project" value="InterPro"/>
</dbReference>